<dbReference type="AlphaFoldDB" id="A0A439D503"/>
<dbReference type="STRING" id="363999.A0A439D503"/>
<evidence type="ECO:0000256" key="4">
    <source>
        <dbReference type="PIRSR" id="PIRSR005739-1"/>
    </source>
</evidence>
<dbReference type="InterPro" id="IPR012967">
    <property type="entry name" value="COMT_dimerisation"/>
</dbReference>
<keyword evidence="1" id="KW-0489">Methyltransferase</keyword>
<dbReference type="GO" id="GO:0008171">
    <property type="term" value="F:O-methyltransferase activity"/>
    <property type="evidence" value="ECO:0007669"/>
    <property type="project" value="InterPro"/>
</dbReference>
<evidence type="ECO:0000259" key="6">
    <source>
        <dbReference type="Pfam" id="PF08100"/>
    </source>
</evidence>
<evidence type="ECO:0000259" key="5">
    <source>
        <dbReference type="Pfam" id="PF00891"/>
    </source>
</evidence>
<evidence type="ECO:0000313" key="8">
    <source>
        <dbReference type="Proteomes" id="UP000286045"/>
    </source>
</evidence>
<dbReference type="Gene3D" id="1.10.10.10">
    <property type="entry name" value="Winged helix-like DNA-binding domain superfamily/Winged helix DNA-binding domain"/>
    <property type="match status" value="1"/>
</dbReference>
<evidence type="ECO:0000256" key="2">
    <source>
        <dbReference type="ARBA" id="ARBA00022679"/>
    </source>
</evidence>
<dbReference type="Pfam" id="PF08100">
    <property type="entry name" value="Dimerisation"/>
    <property type="match status" value="1"/>
</dbReference>
<dbReference type="SUPFAM" id="SSF46785">
    <property type="entry name" value="Winged helix' DNA-binding domain"/>
    <property type="match status" value="1"/>
</dbReference>
<comment type="caution">
    <text evidence="7">The sequence shown here is derived from an EMBL/GenBank/DDBJ whole genome shotgun (WGS) entry which is preliminary data.</text>
</comment>
<dbReference type="InterPro" id="IPR001077">
    <property type="entry name" value="COMT_C"/>
</dbReference>
<dbReference type="PANTHER" id="PTHR43712:SF1">
    <property type="entry name" value="HYPOTHETICAL O-METHYLTRANSFERASE (EUROFUNG)-RELATED"/>
    <property type="match status" value="1"/>
</dbReference>
<organism evidence="7 8">
    <name type="scientific">Xylaria grammica</name>
    <dbReference type="NCBI Taxonomy" id="363999"/>
    <lineage>
        <taxon>Eukaryota</taxon>
        <taxon>Fungi</taxon>
        <taxon>Dikarya</taxon>
        <taxon>Ascomycota</taxon>
        <taxon>Pezizomycotina</taxon>
        <taxon>Sordariomycetes</taxon>
        <taxon>Xylariomycetidae</taxon>
        <taxon>Xylariales</taxon>
        <taxon>Xylariaceae</taxon>
        <taxon>Xylaria</taxon>
    </lineage>
</organism>
<dbReference type="GO" id="GO:0032259">
    <property type="term" value="P:methylation"/>
    <property type="evidence" value="ECO:0007669"/>
    <property type="project" value="UniProtKB-KW"/>
</dbReference>
<keyword evidence="2" id="KW-0808">Transferase</keyword>
<dbReference type="InterPro" id="IPR036390">
    <property type="entry name" value="WH_DNA-bd_sf"/>
</dbReference>
<dbReference type="PROSITE" id="PS51683">
    <property type="entry name" value="SAM_OMT_II"/>
    <property type="match status" value="1"/>
</dbReference>
<evidence type="ECO:0000313" key="7">
    <source>
        <dbReference type="EMBL" id="RWA09486.1"/>
    </source>
</evidence>
<accession>A0A439D503</accession>
<feature type="active site" description="Proton acceptor" evidence="4">
    <location>
        <position position="310"/>
    </location>
</feature>
<sequence length="409" mass="45475">MKDITESDGLLDLLSELSQLTESSYTAHKGFSSPEAGYAFNRLVERLGVSVRDPAENVYYLATRTAQSSAIRCGIELGFFQLVPEGESSMSAEDLAVASGADVVLVERLMRTLAACGVFVEVGESVYAHNQLSRAFCNENNRNMFQQMYDFVGKGAYVLPTFLKQNNWKNPESYEQSAINLGLNITQAGFWEWLSADSARQTLFNSGMQSRPNAIHVANLYNFEDQLNPSLENDDVAVVDIGGGRGHALIEIREAFPNLRGRLVLQDQDAVINDAIRQGLPSYIEPQATSFFEENPVRNARAYYYRRVFHDWSDPIAVKILSSTAGVLGPHSRILIADICMPPCDAAWSMAVQDLNMMVLSGIERTECQWLSLLDKAGLKLTKLWRSNGSNHVVLEARRKDDLSDSLIV</sequence>
<dbReference type="SUPFAM" id="SSF53335">
    <property type="entry name" value="S-adenosyl-L-methionine-dependent methyltransferases"/>
    <property type="match status" value="1"/>
</dbReference>
<feature type="domain" description="O-methyltransferase dimerisation" evidence="6">
    <location>
        <begin position="65"/>
        <end position="137"/>
    </location>
</feature>
<keyword evidence="3" id="KW-0949">S-adenosyl-L-methionine</keyword>
<gene>
    <name evidence="7" type="ORF">EKO27_g5607</name>
</gene>
<reference evidence="7 8" key="1">
    <citation type="submission" date="2018-12" db="EMBL/GenBank/DDBJ databases">
        <title>Draft genome sequence of Xylaria grammica IHI A82.</title>
        <authorList>
            <person name="Buettner E."/>
            <person name="Kellner H."/>
        </authorList>
    </citation>
    <scope>NUCLEOTIDE SEQUENCE [LARGE SCALE GENOMIC DNA]</scope>
    <source>
        <strain evidence="7 8">IHI A82</strain>
    </source>
</reference>
<feature type="domain" description="O-methyltransferase C-terminal" evidence="5">
    <location>
        <begin position="189"/>
        <end position="379"/>
    </location>
</feature>
<dbReference type="PANTHER" id="PTHR43712">
    <property type="entry name" value="PUTATIVE (AFU_ORTHOLOGUE AFUA_4G14580)-RELATED"/>
    <property type="match status" value="1"/>
</dbReference>
<keyword evidence="8" id="KW-1185">Reference proteome</keyword>
<dbReference type="InterPro" id="IPR016461">
    <property type="entry name" value="COMT-like"/>
</dbReference>
<name>A0A439D503_9PEZI</name>
<dbReference type="GO" id="GO:0046983">
    <property type="term" value="F:protein dimerization activity"/>
    <property type="evidence" value="ECO:0007669"/>
    <property type="project" value="InterPro"/>
</dbReference>
<protein>
    <submittedName>
        <fullName evidence="7">Uncharacterized protein</fullName>
    </submittedName>
</protein>
<dbReference type="Gene3D" id="3.40.50.150">
    <property type="entry name" value="Vaccinia Virus protein VP39"/>
    <property type="match status" value="1"/>
</dbReference>
<dbReference type="InterPro" id="IPR036388">
    <property type="entry name" value="WH-like_DNA-bd_sf"/>
</dbReference>
<dbReference type="PIRSF" id="PIRSF005739">
    <property type="entry name" value="O-mtase"/>
    <property type="match status" value="1"/>
</dbReference>
<dbReference type="InterPro" id="IPR029063">
    <property type="entry name" value="SAM-dependent_MTases_sf"/>
</dbReference>
<proteinExistence type="predicted"/>
<evidence type="ECO:0000256" key="1">
    <source>
        <dbReference type="ARBA" id="ARBA00022603"/>
    </source>
</evidence>
<dbReference type="Pfam" id="PF00891">
    <property type="entry name" value="Methyltransf_2"/>
    <property type="match status" value="1"/>
</dbReference>
<evidence type="ECO:0000256" key="3">
    <source>
        <dbReference type="ARBA" id="ARBA00022691"/>
    </source>
</evidence>
<dbReference type="Proteomes" id="UP000286045">
    <property type="component" value="Unassembled WGS sequence"/>
</dbReference>
<dbReference type="EMBL" id="RYZI01000152">
    <property type="protein sequence ID" value="RWA09486.1"/>
    <property type="molecule type" value="Genomic_DNA"/>
</dbReference>